<feature type="region of interest" description="Disordered" evidence="1">
    <location>
        <begin position="27"/>
        <end position="85"/>
    </location>
</feature>
<keyword evidence="3" id="KW-1185">Reference proteome</keyword>
<dbReference type="Proteomes" id="UP001630127">
    <property type="component" value="Unassembled WGS sequence"/>
</dbReference>
<organism evidence="2 3">
    <name type="scientific">Cinchona calisaya</name>
    <dbReference type="NCBI Taxonomy" id="153742"/>
    <lineage>
        <taxon>Eukaryota</taxon>
        <taxon>Viridiplantae</taxon>
        <taxon>Streptophyta</taxon>
        <taxon>Embryophyta</taxon>
        <taxon>Tracheophyta</taxon>
        <taxon>Spermatophyta</taxon>
        <taxon>Magnoliopsida</taxon>
        <taxon>eudicotyledons</taxon>
        <taxon>Gunneridae</taxon>
        <taxon>Pentapetalae</taxon>
        <taxon>asterids</taxon>
        <taxon>lamiids</taxon>
        <taxon>Gentianales</taxon>
        <taxon>Rubiaceae</taxon>
        <taxon>Cinchonoideae</taxon>
        <taxon>Cinchoneae</taxon>
        <taxon>Cinchona</taxon>
    </lineage>
</organism>
<proteinExistence type="predicted"/>
<evidence type="ECO:0000313" key="3">
    <source>
        <dbReference type="Proteomes" id="UP001630127"/>
    </source>
</evidence>
<reference evidence="2 3" key="1">
    <citation type="submission" date="2024-11" db="EMBL/GenBank/DDBJ databases">
        <title>A near-complete genome assembly of Cinchona calisaya.</title>
        <authorList>
            <person name="Lian D.C."/>
            <person name="Zhao X.W."/>
            <person name="Wei L."/>
        </authorList>
    </citation>
    <scope>NUCLEOTIDE SEQUENCE [LARGE SCALE GENOMIC DNA]</scope>
    <source>
        <tissue evidence="2">Nenye</tissue>
    </source>
</reference>
<evidence type="ECO:0000313" key="2">
    <source>
        <dbReference type="EMBL" id="KAL3528103.1"/>
    </source>
</evidence>
<evidence type="ECO:0000256" key="1">
    <source>
        <dbReference type="SAM" id="MobiDB-lite"/>
    </source>
</evidence>
<feature type="compositionally biased region" description="Polar residues" evidence="1">
    <location>
        <begin position="46"/>
        <end position="57"/>
    </location>
</feature>
<accession>A0ABD3A972</accession>
<dbReference type="EMBL" id="JBJUIK010000005">
    <property type="protein sequence ID" value="KAL3528103.1"/>
    <property type="molecule type" value="Genomic_DNA"/>
</dbReference>
<feature type="compositionally biased region" description="Acidic residues" evidence="1">
    <location>
        <begin position="35"/>
        <end position="44"/>
    </location>
</feature>
<name>A0ABD3A972_9GENT</name>
<sequence length="107" mass="11723">MMLSLTRLDIDVVERIDTNLLLYESSTTPAREPDDTFIDDEDIDQSSRTPPKTSSVELPSPIIGGKQAREQDDGSPNSIYMGSDHSVGCASNNVEEIEELHGDENGL</sequence>
<dbReference type="AlphaFoldDB" id="A0ABD3A972"/>
<gene>
    <name evidence="2" type="ORF">ACH5RR_012759</name>
</gene>
<protein>
    <submittedName>
        <fullName evidence="2">Uncharacterized protein</fullName>
    </submittedName>
</protein>
<comment type="caution">
    <text evidence="2">The sequence shown here is derived from an EMBL/GenBank/DDBJ whole genome shotgun (WGS) entry which is preliminary data.</text>
</comment>